<dbReference type="OrthoDB" id="9809852at2"/>
<dbReference type="InterPro" id="IPR038763">
    <property type="entry name" value="DHH_sf"/>
</dbReference>
<gene>
    <name evidence="9" type="ORF">SAMN05443662_1058</name>
</gene>
<evidence type="ECO:0000256" key="5">
    <source>
        <dbReference type="ARBA" id="ARBA00022839"/>
    </source>
</evidence>
<dbReference type="GO" id="GO:0003676">
    <property type="term" value="F:nucleic acid binding"/>
    <property type="evidence" value="ECO:0007669"/>
    <property type="project" value="InterPro"/>
</dbReference>
<keyword evidence="3" id="KW-0540">Nuclease</keyword>
<keyword evidence="5 9" id="KW-0269">Exonuclease</keyword>
<dbReference type="STRING" id="364032.SAMN05443662_1058"/>
<sequence>MMPQPEICHRPIDPDLLDALLRRGLTPLQARIAAARLTAEDPFDAILQPRLRALQPLEHLHGSDTAARLLADALERGERIALASDYDADGVTSAWVVQTAMQRHFGVIPAQLKIFLNARAHGYGLNDTLVDQILAEHGRTPFGVVMTADQGSSDEARIRRLRDAGITVIVTDHHQLPEAGVPASAHCVVNPQQEACRYDTTVAGCTVAFLVMNQLRRELIARGHLPEDAPSLKDLLGPVALGTIADSVSLKSPNNRAIVQAGLQQINTPGNPVWDAVRQFTRTRSWMDAEFLAFEVATRINAASRINDVELALAFLSATTPEEALAAFKRLDEDNRNRKAAQQSLLEQGKIQAQAQAEAGKYSLTLCLQGQPGMQGIVAQRMGEAWGRPTVAFTDLEDGTLAGSGRTIVETLDLKELFESMALQAPDLFISQGGHAGAAGCMIHKNKLDTFAELLEERVREALNHQAPTLRLWSDGSLAEHGLYPGVLREINVLAPYGQGWPAPLFDDVFEVVNARTVGADKTHISAQVRSSDGRVHNAIWFNGQPHGGETCHLCPGMKIHAVYRPTLSSFAGRQQFQLRIQHGRTL</sequence>
<feature type="domain" description="DHHA1" evidence="7">
    <location>
        <begin position="372"/>
        <end position="460"/>
    </location>
</feature>
<dbReference type="InterPro" id="IPR001667">
    <property type="entry name" value="DDH_dom"/>
</dbReference>
<dbReference type="InterPro" id="IPR051673">
    <property type="entry name" value="SSDNA_exonuclease_RecJ"/>
</dbReference>
<dbReference type="PANTHER" id="PTHR30255:SF2">
    <property type="entry name" value="SINGLE-STRANDED-DNA-SPECIFIC EXONUCLEASE RECJ"/>
    <property type="match status" value="1"/>
</dbReference>
<evidence type="ECO:0000259" key="8">
    <source>
        <dbReference type="Pfam" id="PF17768"/>
    </source>
</evidence>
<evidence type="ECO:0000256" key="4">
    <source>
        <dbReference type="ARBA" id="ARBA00022801"/>
    </source>
</evidence>
<dbReference type="PANTHER" id="PTHR30255">
    <property type="entry name" value="SINGLE-STRANDED-DNA-SPECIFIC EXONUCLEASE RECJ"/>
    <property type="match status" value="1"/>
</dbReference>
<dbReference type="Gene3D" id="2.40.50.460">
    <property type="match status" value="1"/>
</dbReference>
<evidence type="ECO:0000259" key="7">
    <source>
        <dbReference type="Pfam" id="PF02272"/>
    </source>
</evidence>
<dbReference type="Pfam" id="PF02272">
    <property type="entry name" value="DHHA1"/>
    <property type="match status" value="1"/>
</dbReference>
<dbReference type="Gene3D" id="3.90.1640.30">
    <property type="match status" value="1"/>
</dbReference>
<organism evidence="9 10">
    <name type="scientific">Sulfurivirga caldicuralii</name>
    <dbReference type="NCBI Taxonomy" id="364032"/>
    <lineage>
        <taxon>Bacteria</taxon>
        <taxon>Pseudomonadati</taxon>
        <taxon>Pseudomonadota</taxon>
        <taxon>Gammaproteobacteria</taxon>
        <taxon>Thiotrichales</taxon>
        <taxon>Piscirickettsiaceae</taxon>
        <taxon>Sulfurivirga</taxon>
    </lineage>
</organism>
<name>A0A1N6FFK9_9GAMM</name>
<protein>
    <recommendedName>
        <fullName evidence="2">Single-stranded-DNA-specific exonuclease RecJ</fullName>
    </recommendedName>
</protein>
<keyword evidence="10" id="KW-1185">Reference proteome</keyword>
<evidence type="ECO:0000256" key="3">
    <source>
        <dbReference type="ARBA" id="ARBA00022722"/>
    </source>
</evidence>
<dbReference type="GO" id="GO:0004527">
    <property type="term" value="F:exonuclease activity"/>
    <property type="evidence" value="ECO:0007669"/>
    <property type="project" value="UniProtKB-KW"/>
</dbReference>
<evidence type="ECO:0000256" key="1">
    <source>
        <dbReference type="ARBA" id="ARBA00005915"/>
    </source>
</evidence>
<reference evidence="9 10" key="1">
    <citation type="submission" date="2016-11" db="EMBL/GenBank/DDBJ databases">
        <authorList>
            <person name="Jaros S."/>
            <person name="Januszkiewicz K."/>
            <person name="Wedrychowicz H."/>
        </authorList>
    </citation>
    <scope>NUCLEOTIDE SEQUENCE [LARGE SCALE GENOMIC DNA]</scope>
    <source>
        <strain evidence="9 10">DSM 17737</strain>
    </source>
</reference>
<feature type="domain" description="DDH" evidence="6">
    <location>
        <begin position="80"/>
        <end position="243"/>
    </location>
</feature>
<dbReference type="InterPro" id="IPR003156">
    <property type="entry name" value="DHHA1_dom"/>
</dbReference>
<comment type="similarity">
    <text evidence="1">Belongs to the RecJ family.</text>
</comment>
<dbReference type="Proteomes" id="UP000198461">
    <property type="component" value="Unassembled WGS sequence"/>
</dbReference>
<dbReference type="EMBL" id="FSRE01000002">
    <property type="protein sequence ID" value="SIN93994.1"/>
    <property type="molecule type" value="Genomic_DNA"/>
</dbReference>
<feature type="domain" description="RecJ OB" evidence="8">
    <location>
        <begin position="475"/>
        <end position="583"/>
    </location>
</feature>
<dbReference type="Pfam" id="PF01368">
    <property type="entry name" value="DHH"/>
    <property type="match status" value="1"/>
</dbReference>
<accession>A0A1N6FFK9</accession>
<dbReference type="RefSeq" id="WP_074201327.1">
    <property type="nucleotide sequence ID" value="NZ_FSRE01000002.1"/>
</dbReference>
<dbReference type="AlphaFoldDB" id="A0A1N6FFK9"/>
<dbReference type="SUPFAM" id="SSF64182">
    <property type="entry name" value="DHH phosphoesterases"/>
    <property type="match status" value="1"/>
</dbReference>
<proteinExistence type="inferred from homology"/>
<evidence type="ECO:0000313" key="10">
    <source>
        <dbReference type="Proteomes" id="UP000198461"/>
    </source>
</evidence>
<evidence type="ECO:0000259" key="6">
    <source>
        <dbReference type="Pfam" id="PF01368"/>
    </source>
</evidence>
<dbReference type="Pfam" id="PF17768">
    <property type="entry name" value="RecJ_OB"/>
    <property type="match status" value="1"/>
</dbReference>
<dbReference type="InterPro" id="IPR041122">
    <property type="entry name" value="RecJ_OB"/>
</dbReference>
<evidence type="ECO:0000313" key="9">
    <source>
        <dbReference type="EMBL" id="SIN93994.1"/>
    </source>
</evidence>
<keyword evidence="4" id="KW-0378">Hydrolase</keyword>
<evidence type="ECO:0000256" key="2">
    <source>
        <dbReference type="ARBA" id="ARBA00019841"/>
    </source>
</evidence>